<dbReference type="Pfam" id="PF25222">
    <property type="entry name" value="DUF7840"/>
    <property type="match status" value="1"/>
</dbReference>
<evidence type="ECO:0000313" key="5">
    <source>
        <dbReference type="EMBL" id="OOS25613.1"/>
    </source>
</evidence>
<feature type="chain" id="PRO_5012865693" evidence="1">
    <location>
        <begin position="23"/>
        <end position="612"/>
    </location>
</feature>
<dbReference type="AlphaFoldDB" id="A0A1T0CTD5"/>
<evidence type="ECO:0000313" key="6">
    <source>
        <dbReference type="Proteomes" id="UP000189800"/>
    </source>
</evidence>
<gene>
    <name evidence="5" type="ORF">B0680_01940</name>
</gene>
<dbReference type="Proteomes" id="UP000189800">
    <property type="component" value="Unassembled WGS sequence"/>
</dbReference>
<evidence type="ECO:0000259" key="3">
    <source>
        <dbReference type="Pfam" id="PF25222"/>
    </source>
</evidence>
<proteinExistence type="predicted"/>
<dbReference type="Pfam" id="PF13387">
    <property type="entry name" value="Lnb_N"/>
    <property type="match status" value="1"/>
</dbReference>
<feature type="domain" description="DUF7840" evidence="3">
    <location>
        <begin position="361"/>
        <end position="611"/>
    </location>
</feature>
<dbReference type="STRING" id="470453.B0680_01940"/>
<dbReference type="InterPro" id="IPR057162">
    <property type="entry name" value="DUF7840"/>
</dbReference>
<feature type="signal peptide" evidence="1">
    <location>
        <begin position="1"/>
        <end position="22"/>
    </location>
</feature>
<dbReference type="InterPro" id="IPR057165">
    <property type="entry name" value="DUF7843"/>
</dbReference>
<dbReference type="EMBL" id="MUYU01000006">
    <property type="protein sequence ID" value="OOS25613.1"/>
    <property type="molecule type" value="Genomic_DNA"/>
</dbReference>
<evidence type="ECO:0000256" key="1">
    <source>
        <dbReference type="SAM" id="SignalP"/>
    </source>
</evidence>
<dbReference type="RefSeq" id="WP_078253370.1">
    <property type="nucleotide sequence ID" value="NZ_MUYU01000006.1"/>
</dbReference>
<dbReference type="InterPro" id="IPR025178">
    <property type="entry name" value="Lnb_N"/>
</dbReference>
<feature type="domain" description="DUF7843" evidence="4">
    <location>
        <begin position="61"/>
        <end position="133"/>
    </location>
</feature>
<dbReference type="Pfam" id="PF25225">
    <property type="entry name" value="DUF7843"/>
    <property type="match status" value="1"/>
</dbReference>
<evidence type="ECO:0000259" key="4">
    <source>
        <dbReference type="Pfam" id="PF25225"/>
    </source>
</evidence>
<sequence>MSHIAHKLGILTVSLACLPSMASGTAHGIADGTQLSDTIKSLSNQSLKANPYGLSDVQIQAIASSVAWRRLLLFKDYPTGKDESRLDNPKFFVAATGHNDAKAELVATLDALARQNQAVLCQFPARAHFLANQLGQMGVPHTIDLTACSEFQAFAKSLDAKRLSLIFAEEHPNALASAFAHVLLKADNGSDEDKRAMAVNYTVASDAKDGTVKSTLKSISGKYAGVMEILPYQDKQNDYLVKDERDLWQYTLNLSEAEVAQIVRHIWEVKDMARPYFFTHDNCATEIVRLIDVVRPDGRLKDKVGKIVIPSRIASILVEQGVVAQTQFIPSVSTLRQARLNASHQSAGAVDATDVLLPSRNNPANATPVHRIGLGIGMDERYTDKAVYGLSLNGAYQDLLDNPNGVRPLLDLQLMSLEAIVDDEKVKIKDLTIFSTRSLNPANTAKNNATAPIGVGKAWGQRLKFSQVIDASTHDNDDHLVLDVGLQKGKAWNLGQARAHTGEIADTTCYVLADGGVQIGQVNQGYRVGVGAVAGCVHYATERVRGLVELSVPYYYHADSADGVRSGYFQPSVSIGAQADISRDYAVRLVSKTERLYDNTNTQAMLYLSKYF</sequence>
<keyword evidence="1" id="KW-0732">Signal</keyword>
<dbReference type="OrthoDB" id="9759948at2"/>
<accession>A0A1T0CTD5</accession>
<feature type="domain" description="Lnb N-terminal periplasmic" evidence="2">
    <location>
        <begin position="151"/>
        <end position="301"/>
    </location>
</feature>
<name>A0A1T0CTD5_9GAMM</name>
<keyword evidence="6" id="KW-1185">Reference proteome</keyword>
<reference evidence="5 6" key="1">
    <citation type="submission" date="2017-02" db="EMBL/GenBank/DDBJ databases">
        <title>Draft genome sequence of Moraxella pluranimalium CCUG 54913T type strain.</title>
        <authorList>
            <person name="Salva-Serra F."/>
            <person name="Engstrom-Jakobsson H."/>
            <person name="Thorell K."/>
            <person name="Jaen-Luchoro D."/>
            <person name="Gonzales-Siles L."/>
            <person name="Karlsson R."/>
            <person name="Yazdan S."/>
            <person name="Boulund F."/>
            <person name="Johnning A."/>
            <person name="Engstrand L."/>
            <person name="Kristiansson E."/>
            <person name="Moore E."/>
        </authorList>
    </citation>
    <scope>NUCLEOTIDE SEQUENCE [LARGE SCALE GENOMIC DNA]</scope>
    <source>
        <strain evidence="5 6">CCUG 54913</strain>
    </source>
</reference>
<protein>
    <submittedName>
        <fullName evidence="5">Uncharacterized protein</fullName>
    </submittedName>
</protein>
<comment type="caution">
    <text evidence="5">The sequence shown here is derived from an EMBL/GenBank/DDBJ whole genome shotgun (WGS) entry which is preliminary data.</text>
</comment>
<evidence type="ECO:0000259" key="2">
    <source>
        <dbReference type="Pfam" id="PF13387"/>
    </source>
</evidence>
<organism evidence="5 6">
    <name type="scientific">Moraxella pluranimalium</name>
    <dbReference type="NCBI Taxonomy" id="470453"/>
    <lineage>
        <taxon>Bacteria</taxon>
        <taxon>Pseudomonadati</taxon>
        <taxon>Pseudomonadota</taxon>
        <taxon>Gammaproteobacteria</taxon>
        <taxon>Moraxellales</taxon>
        <taxon>Moraxellaceae</taxon>
        <taxon>Moraxella</taxon>
    </lineage>
</organism>